<keyword evidence="1" id="KW-1133">Transmembrane helix</keyword>
<organism evidence="2 3">
    <name type="scientific">Phycicoccus duodecadis</name>
    <dbReference type="NCBI Taxonomy" id="173053"/>
    <lineage>
        <taxon>Bacteria</taxon>
        <taxon>Bacillati</taxon>
        <taxon>Actinomycetota</taxon>
        <taxon>Actinomycetes</taxon>
        <taxon>Micrococcales</taxon>
        <taxon>Intrasporangiaceae</taxon>
        <taxon>Phycicoccus</taxon>
    </lineage>
</organism>
<evidence type="ECO:0000313" key="3">
    <source>
        <dbReference type="Proteomes" id="UP000233781"/>
    </source>
</evidence>
<evidence type="ECO:0000313" key="2">
    <source>
        <dbReference type="EMBL" id="PKW25744.1"/>
    </source>
</evidence>
<keyword evidence="1" id="KW-0472">Membrane</keyword>
<dbReference type="Proteomes" id="UP000233781">
    <property type="component" value="Unassembled WGS sequence"/>
</dbReference>
<reference evidence="2 3" key="1">
    <citation type="submission" date="2017-12" db="EMBL/GenBank/DDBJ databases">
        <title>Sequencing the genomes of 1000 Actinobacteria strains.</title>
        <authorList>
            <person name="Klenk H.-P."/>
        </authorList>
    </citation>
    <scope>NUCLEOTIDE SEQUENCE [LARGE SCALE GENOMIC DNA]</scope>
    <source>
        <strain evidence="2 3">DSM 12806</strain>
    </source>
</reference>
<feature type="transmembrane region" description="Helical" evidence="1">
    <location>
        <begin position="69"/>
        <end position="90"/>
    </location>
</feature>
<keyword evidence="3" id="KW-1185">Reference proteome</keyword>
<evidence type="ECO:0000256" key="1">
    <source>
        <dbReference type="SAM" id="Phobius"/>
    </source>
</evidence>
<feature type="transmembrane region" description="Helical" evidence="1">
    <location>
        <begin position="6"/>
        <end position="23"/>
    </location>
</feature>
<dbReference type="AlphaFoldDB" id="A0A2N3YFV3"/>
<gene>
    <name evidence="2" type="ORF">ATL31_0544</name>
</gene>
<keyword evidence="1" id="KW-0812">Transmembrane</keyword>
<comment type="caution">
    <text evidence="2">The sequence shown here is derived from an EMBL/GenBank/DDBJ whole genome shotgun (WGS) entry which is preliminary data.</text>
</comment>
<dbReference type="RefSeq" id="WP_101394426.1">
    <property type="nucleotide sequence ID" value="NZ_PJNE01000001.1"/>
</dbReference>
<dbReference type="EMBL" id="PJNE01000001">
    <property type="protein sequence ID" value="PKW25744.1"/>
    <property type="molecule type" value="Genomic_DNA"/>
</dbReference>
<protein>
    <submittedName>
        <fullName evidence="2">Uncharacterized protein</fullName>
    </submittedName>
</protein>
<accession>A0A2N3YFV3</accession>
<sequence length="98" mass="10771">MAILYLVFMLSLYLVTEALGAFGDDALPVQDVLSLVFFVAALPAALIGLPIGLALFVNSGAYLGDTFTYLTETIMAATVLLNAFILDWLVRRRRRSRE</sequence>
<proteinExistence type="predicted"/>
<feature type="transmembrane region" description="Helical" evidence="1">
    <location>
        <begin position="35"/>
        <end position="57"/>
    </location>
</feature>
<name>A0A2N3YFV3_9MICO</name>